<evidence type="ECO:0000313" key="5">
    <source>
        <dbReference type="Proteomes" id="UP000191133"/>
    </source>
</evidence>
<dbReference type="Proteomes" id="UP000191133">
    <property type="component" value="Unassembled WGS sequence"/>
</dbReference>
<reference evidence="4" key="2">
    <citation type="submission" date="2016-10" db="EMBL/GenBank/DDBJ databases">
        <authorList>
            <person name="de Groot N.N."/>
        </authorList>
    </citation>
    <scope>NUCLEOTIDE SEQUENCE [LARGE SCALE GENOMIC DNA]</scope>
    <source>
        <strain evidence="4">92MFCol6.1</strain>
    </source>
</reference>
<keyword evidence="2" id="KW-0732">Signal</keyword>
<reference evidence="5" key="1">
    <citation type="submission" date="2016-10" db="EMBL/GenBank/DDBJ databases">
        <authorList>
            <person name="Varghese N."/>
            <person name="Submissions S."/>
        </authorList>
    </citation>
    <scope>NUCLEOTIDE SEQUENCE [LARGE SCALE GENOMIC DNA]</scope>
    <source>
        <strain evidence="5">92MFCol6.1</strain>
    </source>
</reference>
<evidence type="ECO:0000256" key="1">
    <source>
        <dbReference type="SAM" id="Coils"/>
    </source>
</evidence>
<accession>A0A1W1H3E5</accession>
<evidence type="ECO:0000313" key="6">
    <source>
        <dbReference type="Proteomes" id="UP001174315"/>
    </source>
</evidence>
<dbReference type="RefSeq" id="WP_025879423.1">
    <property type="nucleotide sequence ID" value="NZ_CBCSJV010000046.1"/>
</dbReference>
<dbReference type="AlphaFoldDB" id="A0A1W1H3E5"/>
<dbReference type="GeneID" id="64102948"/>
<evidence type="ECO:0008006" key="7">
    <source>
        <dbReference type="Google" id="ProtNLM"/>
    </source>
</evidence>
<gene>
    <name evidence="3" type="ORF">Q0S36_02395</name>
    <name evidence="4" type="ORF">SAMN04488690_3777</name>
</gene>
<organism evidence="4 5">
    <name type="scientific">Stenotrophomonas indicatrix</name>
    <dbReference type="NCBI Taxonomy" id="2045451"/>
    <lineage>
        <taxon>Bacteria</taxon>
        <taxon>Pseudomonadati</taxon>
        <taxon>Pseudomonadota</taxon>
        <taxon>Gammaproteobacteria</taxon>
        <taxon>Lysobacterales</taxon>
        <taxon>Lysobacteraceae</taxon>
        <taxon>Stenotrophomonas</taxon>
    </lineage>
</organism>
<evidence type="ECO:0000313" key="4">
    <source>
        <dbReference type="EMBL" id="SLM26021.1"/>
    </source>
</evidence>
<evidence type="ECO:0000313" key="3">
    <source>
        <dbReference type="EMBL" id="MDN8668179.1"/>
    </source>
</evidence>
<feature type="coiled-coil region" evidence="1">
    <location>
        <begin position="178"/>
        <end position="205"/>
    </location>
</feature>
<keyword evidence="6" id="KW-1185">Reference proteome</keyword>
<proteinExistence type="predicted"/>
<dbReference type="EMBL" id="FWEU01000005">
    <property type="protein sequence ID" value="SLM26021.1"/>
    <property type="molecule type" value="Genomic_DNA"/>
</dbReference>
<sequence length="224" mass="24443">MFRVPAIVAASLLLVMPQTLLAQSSGKAADKKLYCWNEGKERICSDALPADAVNHARDEFSANSGLRNAQVQRALSDEERAAASTAAAQVQLDQMAEQTRQRTEQAMLTTYGDENALRRVFAERQEVLDNNLKTAQYNVASLRESLVALLAAAGDRELAGGKVADKQAQAIGQRHAQLQSQQRLLASFEQQQQALKVEIESSLQRYRQLKGLAPVDVPAQTPAG</sequence>
<name>A0A1W1H3E5_9GAMM</name>
<keyword evidence="1" id="KW-0175">Coiled coil</keyword>
<feature type="chain" id="PRO_5010732627" description="DUF4124 domain-containing protein" evidence="2">
    <location>
        <begin position="23"/>
        <end position="224"/>
    </location>
</feature>
<protein>
    <recommendedName>
        <fullName evidence="7">DUF4124 domain-containing protein</fullName>
    </recommendedName>
</protein>
<evidence type="ECO:0000256" key="2">
    <source>
        <dbReference type="SAM" id="SignalP"/>
    </source>
</evidence>
<dbReference type="Proteomes" id="UP001174315">
    <property type="component" value="Unassembled WGS sequence"/>
</dbReference>
<dbReference type="EMBL" id="JAUKNN010000003">
    <property type="protein sequence ID" value="MDN8668179.1"/>
    <property type="molecule type" value="Genomic_DNA"/>
</dbReference>
<reference evidence="3" key="3">
    <citation type="submission" date="2023-07" db="EMBL/GenBank/DDBJ databases">
        <title>Stenotrophomonas isolates from soil.</title>
        <authorList>
            <person name="Sharma V."/>
            <person name="Zur-Pinska J."/>
            <person name="Hay A.G."/>
        </authorList>
    </citation>
    <scope>NUCLEOTIDE SEQUENCE</scope>
    <source>
        <strain evidence="3">C2</strain>
    </source>
</reference>
<feature type="signal peptide" evidence="2">
    <location>
        <begin position="1"/>
        <end position="22"/>
    </location>
</feature>